<keyword evidence="9" id="KW-1185">Reference proteome</keyword>
<keyword evidence="3" id="KW-0479">Metal-binding</keyword>
<dbReference type="GO" id="GO:0016491">
    <property type="term" value="F:oxidoreductase activity"/>
    <property type="evidence" value="ECO:0007669"/>
    <property type="project" value="UniProtKB-KW"/>
</dbReference>
<dbReference type="KEGG" id="adin:H7849_10290"/>
<dbReference type="SUPFAM" id="SSF53659">
    <property type="entry name" value="Isocitrate/Isopropylmalate dehydrogenase-like"/>
    <property type="match status" value="1"/>
</dbReference>
<dbReference type="Gene3D" id="3.40.718.10">
    <property type="entry name" value="Isopropylmalate Dehydrogenase"/>
    <property type="match status" value="1"/>
</dbReference>
<evidence type="ECO:0000256" key="6">
    <source>
        <dbReference type="ARBA" id="ARBA00023211"/>
    </source>
</evidence>
<keyword evidence="4" id="KW-0560">Oxidoreductase</keyword>
<dbReference type="PANTHER" id="PTHR43275:SF1">
    <property type="entry name" value="D-MALATE DEHYDROGENASE [DECARBOXYLATING]"/>
    <property type="match status" value="1"/>
</dbReference>
<dbReference type="Proteomes" id="UP000515312">
    <property type="component" value="Chromosome"/>
</dbReference>
<evidence type="ECO:0000256" key="1">
    <source>
        <dbReference type="ARBA" id="ARBA00001936"/>
    </source>
</evidence>
<comment type="cofactor">
    <cofactor evidence="2">
        <name>Mg(2+)</name>
        <dbReference type="ChEBI" id="CHEBI:18420"/>
    </cofactor>
</comment>
<dbReference type="AlphaFoldDB" id="A0A7G8BNX3"/>
<evidence type="ECO:0000313" key="9">
    <source>
        <dbReference type="Proteomes" id="UP000515312"/>
    </source>
</evidence>
<sequence>MKNFHLACLPADGIGPEVIASSRQVLEKLTQLHGGISFDFQHFDWSSTRYQEKGSMMPEDGLQQLEQGGFDGILLGPVGSPHVPDHTTLWGLLLPIRQGLEQYINLRPLRLLEGIDTPFRSPGQHSLATRCHIQSCSDTKVLESLRA</sequence>
<accession>A0A7G8BNX3</accession>
<gene>
    <name evidence="8" type="ORF">H7849_10290</name>
</gene>
<dbReference type="GO" id="GO:0046872">
    <property type="term" value="F:metal ion binding"/>
    <property type="evidence" value="ECO:0007669"/>
    <property type="project" value="UniProtKB-KW"/>
</dbReference>
<dbReference type="SMART" id="SM01329">
    <property type="entry name" value="Iso_dh"/>
    <property type="match status" value="1"/>
</dbReference>
<dbReference type="EMBL" id="CP060394">
    <property type="protein sequence ID" value="QNI34243.1"/>
    <property type="molecule type" value="Genomic_DNA"/>
</dbReference>
<keyword evidence="5" id="KW-0520">NAD</keyword>
<dbReference type="PANTHER" id="PTHR43275">
    <property type="entry name" value="D-MALATE DEHYDROGENASE [DECARBOXYLATING]"/>
    <property type="match status" value="1"/>
</dbReference>
<evidence type="ECO:0000313" key="8">
    <source>
        <dbReference type="EMBL" id="QNI34243.1"/>
    </source>
</evidence>
<evidence type="ECO:0000256" key="3">
    <source>
        <dbReference type="ARBA" id="ARBA00022723"/>
    </source>
</evidence>
<dbReference type="InterPro" id="IPR024084">
    <property type="entry name" value="IsoPropMal-DH-like_dom"/>
</dbReference>
<protein>
    <recommendedName>
        <fullName evidence="7">Isopropylmalate dehydrogenase-like domain-containing protein</fullName>
    </recommendedName>
</protein>
<organism evidence="8 9">
    <name type="scientific">Alloacidobacterium dinghuense</name>
    <dbReference type="NCBI Taxonomy" id="2763107"/>
    <lineage>
        <taxon>Bacteria</taxon>
        <taxon>Pseudomonadati</taxon>
        <taxon>Acidobacteriota</taxon>
        <taxon>Terriglobia</taxon>
        <taxon>Terriglobales</taxon>
        <taxon>Acidobacteriaceae</taxon>
        <taxon>Alloacidobacterium</taxon>
    </lineage>
</organism>
<dbReference type="Pfam" id="PF00180">
    <property type="entry name" value="Iso_dh"/>
    <property type="match status" value="1"/>
</dbReference>
<feature type="domain" description="Isopropylmalate dehydrogenase-like" evidence="7">
    <location>
        <begin position="5"/>
        <end position="145"/>
    </location>
</feature>
<dbReference type="RefSeq" id="WP_186746259.1">
    <property type="nucleotide sequence ID" value="NZ_CP060394.1"/>
</dbReference>
<comment type="cofactor">
    <cofactor evidence="1">
        <name>Mn(2+)</name>
        <dbReference type="ChEBI" id="CHEBI:29035"/>
    </cofactor>
</comment>
<reference evidence="8 9" key="1">
    <citation type="submission" date="2020-08" db="EMBL/GenBank/DDBJ databases">
        <title>Edaphobacter telluris sp. nov. and Acidobacterium dinghuensis sp. nov., two acidobacteria isolated from forest soil.</title>
        <authorList>
            <person name="Fu J."/>
            <person name="Qiu L."/>
        </authorList>
    </citation>
    <scope>NUCLEOTIDE SEQUENCE [LARGE SCALE GENOMIC DNA]</scope>
    <source>
        <strain evidence="8">4Y35</strain>
    </source>
</reference>
<evidence type="ECO:0000256" key="2">
    <source>
        <dbReference type="ARBA" id="ARBA00001946"/>
    </source>
</evidence>
<dbReference type="InterPro" id="IPR050501">
    <property type="entry name" value="ICDH/IPMDH"/>
</dbReference>
<name>A0A7G8BNX3_9BACT</name>
<proteinExistence type="predicted"/>
<evidence type="ECO:0000259" key="7">
    <source>
        <dbReference type="SMART" id="SM01329"/>
    </source>
</evidence>
<evidence type="ECO:0000256" key="4">
    <source>
        <dbReference type="ARBA" id="ARBA00023002"/>
    </source>
</evidence>
<evidence type="ECO:0000256" key="5">
    <source>
        <dbReference type="ARBA" id="ARBA00023027"/>
    </source>
</evidence>
<keyword evidence="6" id="KW-0464">Manganese</keyword>